<protein>
    <submittedName>
        <fullName evidence="1">Uncharacterized protein</fullName>
    </submittedName>
</protein>
<organism evidence="1 2">
    <name type="scientific">Gossypium barbadense</name>
    <name type="common">Sea Island cotton</name>
    <name type="synonym">Hibiscus barbadensis</name>
    <dbReference type="NCBI Taxonomy" id="3634"/>
    <lineage>
        <taxon>Eukaryota</taxon>
        <taxon>Viridiplantae</taxon>
        <taxon>Streptophyta</taxon>
        <taxon>Embryophyta</taxon>
        <taxon>Tracheophyta</taxon>
        <taxon>Spermatophyta</taxon>
        <taxon>Magnoliopsida</taxon>
        <taxon>eudicotyledons</taxon>
        <taxon>Gunneridae</taxon>
        <taxon>Pentapetalae</taxon>
        <taxon>rosids</taxon>
        <taxon>malvids</taxon>
        <taxon>Malvales</taxon>
        <taxon>Malvaceae</taxon>
        <taxon>Malvoideae</taxon>
        <taxon>Gossypium</taxon>
    </lineage>
</organism>
<evidence type="ECO:0000313" key="1">
    <source>
        <dbReference type="EMBL" id="PPS08436.1"/>
    </source>
</evidence>
<accession>A0A2P5XYQ7</accession>
<reference evidence="1 2" key="1">
    <citation type="submission" date="2015-01" db="EMBL/GenBank/DDBJ databases">
        <title>Genome of allotetraploid Gossypium barbadense reveals genomic plasticity and fiber elongation in cotton evolution.</title>
        <authorList>
            <person name="Chen X."/>
            <person name="Liu X."/>
            <person name="Zhao B."/>
            <person name="Zheng H."/>
            <person name="Hu Y."/>
            <person name="Lu G."/>
            <person name="Yang C."/>
            <person name="Chen J."/>
            <person name="Shan C."/>
            <person name="Zhang L."/>
            <person name="Zhou Y."/>
            <person name="Wang L."/>
            <person name="Guo W."/>
            <person name="Bai Y."/>
            <person name="Ruan J."/>
            <person name="Shangguan X."/>
            <person name="Mao Y."/>
            <person name="Jiang J."/>
            <person name="Zhu Y."/>
            <person name="Lei J."/>
            <person name="Kang H."/>
            <person name="Chen S."/>
            <person name="He X."/>
            <person name="Wang R."/>
            <person name="Wang Y."/>
            <person name="Chen J."/>
            <person name="Wang L."/>
            <person name="Yu S."/>
            <person name="Wang B."/>
            <person name="Wei J."/>
            <person name="Song S."/>
            <person name="Lu X."/>
            <person name="Gao Z."/>
            <person name="Gu W."/>
            <person name="Deng X."/>
            <person name="Ma D."/>
            <person name="Wang S."/>
            <person name="Liang W."/>
            <person name="Fang L."/>
            <person name="Cai C."/>
            <person name="Zhu X."/>
            <person name="Zhou B."/>
            <person name="Zhang Y."/>
            <person name="Chen Z."/>
            <person name="Xu S."/>
            <person name="Zhu R."/>
            <person name="Wang S."/>
            <person name="Zhang T."/>
            <person name="Zhao G."/>
        </authorList>
    </citation>
    <scope>NUCLEOTIDE SEQUENCE [LARGE SCALE GENOMIC DNA]</scope>
    <source>
        <strain evidence="2">cv. Xinhai21</strain>
        <tissue evidence="1">Leaf</tissue>
    </source>
</reference>
<dbReference type="AlphaFoldDB" id="A0A2P5XYQ7"/>
<name>A0A2P5XYQ7_GOSBA</name>
<dbReference type="EMBL" id="KZ664002">
    <property type="protein sequence ID" value="PPS08436.1"/>
    <property type="molecule type" value="Genomic_DNA"/>
</dbReference>
<dbReference type="Proteomes" id="UP000239757">
    <property type="component" value="Unassembled WGS sequence"/>
</dbReference>
<evidence type="ECO:0000313" key="2">
    <source>
        <dbReference type="Proteomes" id="UP000239757"/>
    </source>
</evidence>
<sequence>MHKALATNTKKEYISVMAPIITLLIRWLRTRATIPALDEAKDNATSQLICTAPSGGRRIQVESREDGIRVKGGFIDRKEDDELMQKHFVQFL</sequence>
<proteinExistence type="predicted"/>
<gene>
    <name evidence="1" type="ORF">GOBAR_AA12216</name>
</gene>